<dbReference type="Gene3D" id="1.20.1250.20">
    <property type="entry name" value="MFS general substrate transporter like domains"/>
    <property type="match status" value="2"/>
</dbReference>
<accession>A0ABZ1BSS6</accession>
<feature type="transmembrane region" description="Helical" evidence="8">
    <location>
        <begin position="373"/>
        <end position="394"/>
    </location>
</feature>
<keyword evidence="3" id="KW-1003">Cell membrane</keyword>
<evidence type="ECO:0000256" key="5">
    <source>
        <dbReference type="ARBA" id="ARBA00022989"/>
    </source>
</evidence>
<evidence type="ECO:0000256" key="7">
    <source>
        <dbReference type="SAM" id="MobiDB-lite"/>
    </source>
</evidence>
<feature type="transmembrane region" description="Helical" evidence="8">
    <location>
        <begin position="43"/>
        <end position="67"/>
    </location>
</feature>
<evidence type="ECO:0000256" key="1">
    <source>
        <dbReference type="ARBA" id="ARBA00004651"/>
    </source>
</evidence>
<dbReference type="Pfam" id="PF07690">
    <property type="entry name" value="MFS_1"/>
    <property type="match status" value="2"/>
</dbReference>
<comment type="subcellular location">
    <subcellularLocation>
        <location evidence="1">Cell membrane</location>
        <topology evidence="1">Multi-pass membrane protein</topology>
    </subcellularLocation>
</comment>
<protein>
    <submittedName>
        <fullName evidence="10">MFS transporter</fullName>
    </submittedName>
</protein>
<dbReference type="PANTHER" id="PTHR23517:SF3">
    <property type="entry name" value="INTEGRAL MEMBRANE TRANSPORT PROTEIN"/>
    <property type="match status" value="1"/>
</dbReference>
<reference evidence="11" key="1">
    <citation type="submission" date="2023-12" db="EMBL/GenBank/DDBJ databases">
        <title>Novel isolates from deep terrestrial aquifers shed light on the physiology and ecology of the class Limnochordia.</title>
        <authorList>
            <person name="Karnachuk O.V."/>
            <person name="Lukina A.P."/>
            <person name="Avakyan M.R."/>
            <person name="Kadnikov V."/>
            <person name="Begmatov S."/>
            <person name="Beletsky A.V."/>
            <person name="Mardanov A.V."/>
            <person name="Ravin N.V."/>
        </authorList>
    </citation>
    <scope>NUCLEOTIDE SEQUENCE [LARGE SCALE GENOMIC DNA]</scope>
    <source>
        <strain evidence="11">LN</strain>
    </source>
</reference>
<dbReference type="InterPro" id="IPR011701">
    <property type="entry name" value="MFS"/>
</dbReference>
<evidence type="ECO:0000313" key="11">
    <source>
        <dbReference type="Proteomes" id="UP001333102"/>
    </source>
</evidence>
<dbReference type="SUPFAM" id="SSF103473">
    <property type="entry name" value="MFS general substrate transporter"/>
    <property type="match status" value="1"/>
</dbReference>
<keyword evidence="4 8" id="KW-0812">Transmembrane</keyword>
<keyword evidence="5 8" id="KW-1133">Transmembrane helix</keyword>
<evidence type="ECO:0000259" key="9">
    <source>
        <dbReference type="PROSITE" id="PS50850"/>
    </source>
</evidence>
<keyword evidence="2" id="KW-0813">Transport</keyword>
<dbReference type="InterPro" id="IPR050171">
    <property type="entry name" value="MFS_Transporters"/>
</dbReference>
<keyword evidence="6 8" id="KW-0472">Membrane</keyword>
<feature type="transmembrane region" description="Helical" evidence="8">
    <location>
        <begin position="284"/>
        <end position="301"/>
    </location>
</feature>
<organism evidence="10 11">
    <name type="scientific">Geochorda subterranea</name>
    <dbReference type="NCBI Taxonomy" id="3109564"/>
    <lineage>
        <taxon>Bacteria</taxon>
        <taxon>Bacillati</taxon>
        <taxon>Bacillota</taxon>
        <taxon>Limnochordia</taxon>
        <taxon>Limnochordales</taxon>
        <taxon>Geochordaceae</taxon>
        <taxon>Geochorda</taxon>
    </lineage>
</organism>
<evidence type="ECO:0000256" key="4">
    <source>
        <dbReference type="ARBA" id="ARBA00022692"/>
    </source>
</evidence>
<feature type="transmembrane region" description="Helical" evidence="8">
    <location>
        <begin position="105"/>
        <end position="130"/>
    </location>
</feature>
<evidence type="ECO:0000313" key="10">
    <source>
        <dbReference type="EMBL" id="WRP15660.1"/>
    </source>
</evidence>
<keyword evidence="11" id="KW-1185">Reference proteome</keyword>
<feature type="transmembrane region" description="Helical" evidence="8">
    <location>
        <begin position="313"/>
        <end position="332"/>
    </location>
</feature>
<dbReference type="InterPro" id="IPR005829">
    <property type="entry name" value="Sugar_transporter_CS"/>
</dbReference>
<feature type="transmembrane region" description="Helical" evidence="8">
    <location>
        <begin position="400"/>
        <end position="420"/>
    </location>
</feature>
<dbReference type="PANTHER" id="PTHR23517">
    <property type="entry name" value="RESISTANCE PROTEIN MDTM, PUTATIVE-RELATED-RELATED"/>
    <property type="match status" value="1"/>
</dbReference>
<sequence length="441" mass="45216">MSNPRGMLQTGKTGVVSSVVGVCITTVLLMLGGNLVSPVLPLYGLSFGVGMAVVGLLVSAFGVARILVDIPGGRLADRLGARATMMVGCLIVGSASVAAAVVDRFWLLVLARALQGVGSALYMVAGYSFVGRVSPPELRGRTMSYYQGSMLVGQSFGPTIGGFTAEHFGLASPFWAYAAMAVLASAVTLVAVPGAAAERALAERTASAEGHGAEATQPAPRRRRRPEPDAGPTEGQGPTWLLRRADFVLVCLVAFSIAYTRTGARGTVIPLMGGNELGLSESRIGMALTVAAVLNLALLVLTGRVVDHYGRKVAIVPGLVVSAVSLLLFTGAHDYPQYVLAAAVLGLGTGVAGPAPAAYVSDILPPQAFGVSMGLYRTIMDAGMVAGPVVAGAVADWLGLSWALTLNAALLAAVALLFAWRAPETRVAPRAVAQAPRRGAA</sequence>
<dbReference type="PROSITE" id="PS50850">
    <property type="entry name" value="MFS"/>
    <property type="match status" value="1"/>
</dbReference>
<feature type="transmembrane region" description="Helical" evidence="8">
    <location>
        <begin position="338"/>
        <end position="361"/>
    </location>
</feature>
<dbReference type="InterPro" id="IPR036259">
    <property type="entry name" value="MFS_trans_sf"/>
</dbReference>
<dbReference type="InterPro" id="IPR020846">
    <property type="entry name" value="MFS_dom"/>
</dbReference>
<feature type="transmembrane region" description="Helical" evidence="8">
    <location>
        <begin position="174"/>
        <end position="197"/>
    </location>
</feature>
<dbReference type="EMBL" id="CP141614">
    <property type="protein sequence ID" value="WRP15660.1"/>
    <property type="molecule type" value="Genomic_DNA"/>
</dbReference>
<dbReference type="PROSITE" id="PS00216">
    <property type="entry name" value="SUGAR_TRANSPORT_1"/>
    <property type="match status" value="1"/>
</dbReference>
<evidence type="ECO:0000256" key="2">
    <source>
        <dbReference type="ARBA" id="ARBA00022448"/>
    </source>
</evidence>
<feature type="domain" description="Major facilitator superfamily (MFS) profile" evidence="9">
    <location>
        <begin position="18"/>
        <end position="426"/>
    </location>
</feature>
<feature type="transmembrane region" description="Helical" evidence="8">
    <location>
        <begin position="247"/>
        <end position="264"/>
    </location>
</feature>
<feature type="transmembrane region" description="Helical" evidence="8">
    <location>
        <begin position="12"/>
        <end position="31"/>
    </location>
</feature>
<feature type="region of interest" description="Disordered" evidence="7">
    <location>
        <begin position="203"/>
        <end position="238"/>
    </location>
</feature>
<dbReference type="CDD" id="cd17325">
    <property type="entry name" value="MFS_MdtG_SLC18_like"/>
    <property type="match status" value="1"/>
</dbReference>
<dbReference type="Proteomes" id="UP001333102">
    <property type="component" value="Chromosome"/>
</dbReference>
<evidence type="ECO:0000256" key="8">
    <source>
        <dbReference type="SAM" id="Phobius"/>
    </source>
</evidence>
<feature type="transmembrane region" description="Helical" evidence="8">
    <location>
        <begin position="79"/>
        <end position="99"/>
    </location>
</feature>
<proteinExistence type="predicted"/>
<evidence type="ECO:0000256" key="3">
    <source>
        <dbReference type="ARBA" id="ARBA00022475"/>
    </source>
</evidence>
<dbReference type="RefSeq" id="WP_324670066.1">
    <property type="nucleotide sequence ID" value="NZ_CP141614.1"/>
</dbReference>
<gene>
    <name evidence="10" type="ORF">VLY81_05720</name>
</gene>
<evidence type="ECO:0000256" key="6">
    <source>
        <dbReference type="ARBA" id="ARBA00023136"/>
    </source>
</evidence>
<name>A0ABZ1BSS6_9FIRM</name>